<keyword evidence="1" id="KW-0433">Leucine-rich repeat</keyword>
<dbReference type="SUPFAM" id="SSF49785">
    <property type="entry name" value="Galactose-binding domain-like"/>
    <property type="match status" value="5"/>
</dbReference>
<dbReference type="Gene3D" id="3.80.10.10">
    <property type="entry name" value="Ribonuclease Inhibitor"/>
    <property type="match status" value="1"/>
</dbReference>
<evidence type="ECO:0000313" key="5">
    <source>
        <dbReference type="EMBL" id="MBD7943494.1"/>
    </source>
</evidence>
<evidence type="ECO:0000256" key="1">
    <source>
        <dbReference type="ARBA" id="ARBA00022614"/>
    </source>
</evidence>
<name>A0ABR8R6S0_9BACI</name>
<protein>
    <submittedName>
        <fullName evidence="5">NPCBM/NEW2 domain-containing protein</fullName>
    </submittedName>
</protein>
<evidence type="ECO:0000256" key="2">
    <source>
        <dbReference type="ARBA" id="ARBA00022737"/>
    </source>
</evidence>
<dbReference type="RefSeq" id="WP_191696749.1">
    <property type="nucleotide sequence ID" value="NZ_JACSQO010000002.1"/>
</dbReference>
<dbReference type="SUPFAM" id="SSF52075">
    <property type="entry name" value="Outer arm dynein light chain 1"/>
    <property type="match status" value="1"/>
</dbReference>
<dbReference type="InterPro" id="IPR013222">
    <property type="entry name" value="Glyco_hyd_98_carb-bd"/>
</dbReference>
<evidence type="ECO:0000259" key="4">
    <source>
        <dbReference type="PROSITE" id="PS51723"/>
    </source>
</evidence>
<dbReference type="Gene3D" id="1.20.1270.70">
    <property type="entry name" value="Designed single chain three-helix bundle"/>
    <property type="match status" value="1"/>
</dbReference>
<dbReference type="InterPro" id="IPR013783">
    <property type="entry name" value="Ig-like_fold"/>
</dbReference>
<dbReference type="SMART" id="SM00776">
    <property type="entry name" value="NPCBM"/>
    <property type="match status" value="2"/>
</dbReference>
<dbReference type="PROSITE" id="PS51723">
    <property type="entry name" value="PEPTIDASE_M60"/>
    <property type="match status" value="1"/>
</dbReference>
<dbReference type="Pfam" id="PF00754">
    <property type="entry name" value="F5_F8_type_C"/>
    <property type="match status" value="3"/>
</dbReference>
<dbReference type="Gene3D" id="2.60.40.10">
    <property type="entry name" value="Immunoglobulins"/>
    <property type="match status" value="3"/>
</dbReference>
<dbReference type="Gene3D" id="1.10.390.30">
    <property type="entry name" value="Peptidase M60, enhancin-like domain 3"/>
    <property type="match status" value="1"/>
</dbReference>
<dbReference type="Gene3D" id="2.60.120.1060">
    <property type="entry name" value="NPCBM/NEW2 domain"/>
    <property type="match status" value="2"/>
</dbReference>
<dbReference type="InterPro" id="IPR001611">
    <property type="entry name" value="Leu-rich_rpt"/>
</dbReference>
<dbReference type="Pfam" id="PF16403">
    <property type="entry name" value="Bact_surface_Ig-like"/>
    <property type="match status" value="2"/>
</dbReference>
<dbReference type="PROSITE" id="PS51450">
    <property type="entry name" value="LRR"/>
    <property type="match status" value="1"/>
</dbReference>
<dbReference type="InterPro" id="IPR008979">
    <property type="entry name" value="Galactose-bd-like_sf"/>
</dbReference>
<keyword evidence="6" id="KW-1185">Reference proteome</keyword>
<feature type="domain" description="Peptidase M60" evidence="4">
    <location>
        <begin position="748"/>
        <end position="1066"/>
    </location>
</feature>
<dbReference type="EMBL" id="JACSQO010000002">
    <property type="protein sequence ID" value="MBD7943494.1"/>
    <property type="molecule type" value="Genomic_DNA"/>
</dbReference>
<dbReference type="Gene3D" id="2.60.120.260">
    <property type="entry name" value="Galactose-binding domain-like"/>
    <property type="match status" value="3"/>
</dbReference>
<keyword evidence="3" id="KW-0732">Signal</keyword>
<accession>A0ABR8R6S0</accession>
<organism evidence="5 6">
    <name type="scientific">Psychrobacillus faecigallinarum</name>
    <dbReference type="NCBI Taxonomy" id="2762235"/>
    <lineage>
        <taxon>Bacteria</taxon>
        <taxon>Bacillati</taxon>
        <taxon>Bacillota</taxon>
        <taxon>Bacilli</taxon>
        <taxon>Bacillales</taxon>
        <taxon>Bacillaceae</taxon>
        <taxon>Psychrobacillus</taxon>
    </lineage>
</organism>
<dbReference type="InterPro" id="IPR025875">
    <property type="entry name" value="Leu-rich_rpt_4"/>
</dbReference>
<feature type="chain" id="PRO_5046111219" evidence="3">
    <location>
        <begin position="34"/>
        <end position="1929"/>
    </location>
</feature>
<proteinExistence type="predicted"/>
<comment type="caution">
    <text evidence="5">The sequence shown here is derived from an EMBL/GenBank/DDBJ whole genome shotgun (WGS) entry which is preliminary data.</text>
</comment>
<evidence type="ECO:0000256" key="3">
    <source>
        <dbReference type="SAM" id="SignalP"/>
    </source>
</evidence>
<dbReference type="Gene3D" id="3.40.390.80">
    <property type="entry name" value="Peptidase M60, enhancin-like domain 2"/>
    <property type="match status" value="1"/>
</dbReference>
<dbReference type="Gene3D" id="2.60.120.1250">
    <property type="entry name" value="Peptidase M60, enhancin-like domain 1"/>
    <property type="match status" value="1"/>
</dbReference>
<gene>
    <name evidence="5" type="ORF">H9650_05125</name>
</gene>
<dbReference type="Pfam" id="PF08305">
    <property type="entry name" value="NPCBM"/>
    <property type="match status" value="2"/>
</dbReference>
<dbReference type="Proteomes" id="UP000640786">
    <property type="component" value="Unassembled WGS sequence"/>
</dbReference>
<dbReference type="SMART" id="SM01276">
    <property type="entry name" value="M60-like"/>
    <property type="match status" value="1"/>
</dbReference>
<dbReference type="InterPro" id="IPR032675">
    <property type="entry name" value="LRR_dom_sf"/>
</dbReference>
<dbReference type="Pfam" id="PF12799">
    <property type="entry name" value="LRR_4"/>
    <property type="match status" value="1"/>
</dbReference>
<dbReference type="InterPro" id="IPR000421">
    <property type="entry name" value="FA58C"/>
</dbReference>
<evidence type="ECO:0000313" key="6">
    <source>
        <dbReference type="Proteomes" id="UP000640786"/>
    </source>
</evidence>
<reference evidence="5 6" key="1">
    <citation type="submission" date="2020-08" db="EMBL/GenBank/DDBJ databases">
        <title>A Genomic Blueprint of the Chicken Gut Microbiome.</title>
        <authorList>
            <person name="Gilroy R."/>
            <person name="Ravi A."/>
            <person name="Getino M."/>
            <person name="Pursley I."/>
            <person name="Horton D.L."/>
            <person name="Alikhan N.-F."/>
            <person name="Baker D."/>
            <person name="Gharbi K."/>
            <person name="Hall N."/>
            <person name="Watson M."/>
            <person name="Adriaenssens E.M."/>
            <person name="Foster-Nyarko E."/>
            <person name="Jarju S."/>
            <person name="Secka A."/>
            <person name="Antonio M."/>
            <person name="Oren A."/>
            <person name="Chaudhuri R."/>
            <person name="La Ragione R.M."/>
            <person name="Hildebrand F."/>
            <person name="Pallen M.J."/>
        </authorList>
    </citation>
    <scope>NUCLEOTIDE SEQUENCE [LARGE SCALE GENOMIC DNA]</scope>
    <source>
        <strain evidence="5 6">Sa2BUA9</strain>
    </source>
</reference>
<keyword evidence="2" id="KW-0677">Repeat</keyword>
<dbReference type="InterPro" id="IPR042279">
    <property type="entry name" value="Pep_M60_3"/>
</dbReference>
<dbReference type="InterPro" id="IPR031161">
    <property type="entry name" value="Peptidase_M60_dom"/>
</dbReference>
<dbReference type="Pfam" id="PF07554">
    <property type="entry name" value="FIVAR"/>
    <property type="match status" value="1"/>
</dbReference>
<dbReference type="InterPro" id="IPR038637">
    <property type="entry name" value="NPCBM_sf"/>
</dbReference>
<feature type="signal peptide" evidence="3">
    <location>
        <begin position="1"/>
        <end position="33"/>
    </location>
</feature>
<dbReference type="InterPro" id="IPR032179">
    <property type="entry name" value="Cry22Aa_Ig-like"/>
</dbReference>
<sequence length="1929" mass="216761">MKKAKKTMSKMIVVATSAALIASYSGSAVNVLAASSTDAIKTAVELEVKEAKEATVSKFDLYENSYLNAYNEVFKVAREVITSVTTNGGNYSGSPVEYAIDGNLNTHWETGKPNSTTFTNELIFTFKDSTELNRIVYAARQSSAQGKGFAQEFEVYSSSTDTGDDFALVSPGEYKGTTGDIIEIEFDSTEFKRIKFVFKKANQDWASAAEFGFYKEDHVRASMKSLFTDSTFTKVSAEFSSVEALNNLDKEAQNHPLYEQYKEDIENARALITEEKIESTIATTKQFKYYSDNEYSKLFRMDNDNILSIRNNGGHYSSSVIGNAVDGNISTYWETNRANTTSFSNEVEVTFKEAITLDRIMYGARPDNKGFAEEFDIYASQTSTGDTYQVVANGQHNLVTGLVEAKFEPTNFKRIKFVFKKSNQNWATLSELAFYKEDVSSNKMAKLFTDSNKNRVAAEFNTVEKLKILEDSVKEHPLYDVEFKEDLTNAYVLINQEDVETTTAVTRAFGYYDNVAYTELFKMNNENIKSIRNNGGHYSSAVLANAIDGNISTYWETNRTNTASFSNEVELEFNELITLNRIVYGARSDRKGFAENFDIYASQTSKGDTYQLVSTGKHNVISGLVEAKFVPTQFKRVKFVFKKSNQNWATLSEIAFYKEDPIEDKINNIFTDDTMSELTSEYNEVAKINALENEAKAHPLYSILKYRLDLAKQLLKGEIVTDGRIIQVEQHGNMMSHANQNLKFGFGNNYQPTGIAALPGDKVTVYVEADSDGPLPQIVFAQQEGSFANWARTVNLQPGKNEITVPAVPQDSWYKQEVTKGGTIYIHNPYTPEQQQTSPIIRIEGGERIPFVTKDTNPEEFKAFLIDYKNRLDLDKQNHPNVEDRKLIDVVEVVSDHLVFTGTATGAYQTYSVNGYNPLDTVKSYNNYMDEIFKFYGLDGSNEKNDPKYIRENIRLAQPFGYMYAYTNHIGVQGDVMESMLVPDSYGWGISHEIGHRMDVNARLYGETTNNMIAMQMSVYYGKTDQRIPYEDDIYKTIFDDNPSPYEPQGYFKRLGVFWQLEMYHKDYWGELNKLYRERDISAATEDAKQQYLVELSSEVVGQDLSEHFARHGFTVNQETKEKVSKYPKPKKVWYLNNSVLGYEGVGFSKGASVDVNIVRDTEKKTNTIHFVMDKANKDDLLGYEISRNGKMIGFTSTASFVDQNISSNENYTYQIVAYDKKLNTSEPLEIKVFKPTLSVEDHLTLKLNQSFDPMSYVKASDYQGIDITEDVVVKSNNVNTTQKGNYEIVYEVINKDIKETKTTQVTVVSDFEYASDMNPVSSNIAWGGYKKDKSPSGGTIGLVRQGLEATYAKGIGAHAISEIVYNIDGKGFDFFESYIGIDQAMRGKGSSAAFEVWVDGEKKYISNNFNSNTDSEFIRVPLTEAKEIKLVTTDAGNNGSDHTVWADAKFTKNSSKPVITVKSEATKVGQPIDIKGQYSAVDAEDGDLTDRVEVTGVDKVNFNKTGKYEIKYTVTDNDNITVTEMRTISVVNMEDYKYLSDFDWKSTQNSYTAPKKDKAVSDNILRLTNESGSQVSYEKGIGAHSNSTIVYDLTNKDVDYFTSFVGVDRQMYGTVGSVIFQVFVDGEKRFDSGLMNSRDAQKFVEVNLAGAKEIKLVVTDGGNGNGSDHATWGNAKLHFANSERIYMQDLMVIIETAKAINAEDYTKESMNALIASLAKAEEVLANTNATQTEVDEAVNALETAKAGLVEVILTQVITIKDDYLRESIKSTLGLKEEITLNDMRKLTSLTSESKRVRSLEGIEYAQNLETLDISGNEITDFSPLNELKNLKTLIADLQFVDVGELKGPLVEVENLVTGFDGKKVRPDVAGLNKTITNKEIQLDVNAWENNPERFTIDLSEEEKGLYWLGLSYKVGENTVILRYLINNK</sequence>